<keyword evidence="3" id="KW-1133">Transmembrane helix</keyword>
<feature type="transmembrane region" description="Helical" evidence="3">
    <location>
        <begin position="114"/>
        <end position="140"/>
    </location>
</feature>
<feature type="compositionally biased region" description="Pro residues" evidence="2">
    <location>
        <begin position="551"/>
        <end position="565"/>
    </location>
</feature>
<evidence type="ECO:0000256" key="2">
    <source>
        <dbReference type="SAM" id="MobiDB-lite"/>
    </source>
</evidence>
<dbReference type="RefSeq" id="WP_111630847.1">
    <property type="nucleotide sequence ID" value="NZ_QLMC01000007.1"/>
</dbReference>
<evidence type="ECO:0000256" key="3">
    <source>
        <dbReference type="SAM" id="Phobius"/>
    </source>
</evidence>
<evidence type="ECO:0000256" key="1">
    <source>
        <dbReference type="SAM" id="Coils"/>
    </source>
</evidence>
<reference evidence="5 6" key="1">
    <citation type="submission" date="2018-06" db="EMBL/GenBank/DDBJ databases">
        <title>Genomic Encyclopedia of Archaeal and Bacterial Type Strains, Phase II (KMG-II): from individual species to whole genera.</title>
        <authorList>
            <person name="Goeker M."/>
        </authorList>
    </citation>
    <scope>NUCLEOTIDE SEQUENCE [LARGE SCALE GENOMIC DNA]</scope>
    <source>
        <strain evidence="5 6">DSM 21851</strain>
    </source>
</reference>
<dbReference type="PANTHER" id="PTHR34978">
    <property type="entry name" value="POSSIBLE SENSOR-TRANSDUCER PROTEIN BLAR"/>
    <property type="match status" value="1"/>
</dbReference>
<keyword evidence="6" id="KW-1185">Reference proteome</keyword>
<feature type="region of interest" description="Disordered" evidence="2">
    <location>
        <begin position="544"/>
        <end position="653"/>
    </location>
</feature>
<feature type="domain" description="Peptidase M56" evidence="4">
    <location>
        <begin position="113"/>
        <end position="287"/>
    </location>
</feature>
<protein>
    <submittedName>
        <fullName evidence="5">Beta-lactamase regulating signal transducer with metallopeptidase domain</fullName>
    </submittedName>
</protein>
<dbReference type="AlphaFoldDB" id="A0A327WUD0"/>
<dbReference type="Proteomes" id="UP000248790">
    <property type="component" value="Unassembled WGS sequence"/>
</dbReference>
<feature type="coiled-coil region" evidence="1">
    <location>
        <begin position="398"/>
        <end position="501"/>
    </location>
</feature>
<accession>A0A327WUD0</accession>
<dbReference type="InterPro" id="IPR008756">
    <property type="entry name" value="Peptidase_M56"/>
</dbReference>
<dbReference type="InterPro" id="IPR052173">
    <property type="entry name" value="Beta-lactam_resp_regulator"/>
</dbReference>
<dbReference type="CDD" id="cd07341">
    <property type="entry name" value="M56_BlaR1_MecR1_like"/>
    <property type="match status" value="1"/>
</dbReference>
<evidence type="ECO:0000313" key="6">
    <source>
        <dbReference type="Proteomes" id="UP000248790"/>
    </source>
</evidence>
<dbReference type="EMBL" id="QLMC01000007">
    <property type="protein sequence ID" value="RAJ92496.1"/>
    <property type="molecule type" value="Genomic_DNA"/>
</dbReference>
<feature type="transmembrane region" description="Helical" evidence="3">
    <location>
        <begin position="14"/>
        <end position="37"/>
    </location>
</feature>
<dbReference type="PANTHER" id="PTHR34978:SF3">
    <property type="entry name" value="SLR0241 PROTEIN"/>
    <property type="match status" value="1"/>
</dbReference>
<sequence length="653" mass="72630">MNAFPLFSEPFTNALGWALVHTLWQATLLVAVTALALRLTQAQRASVRYGISIGALALQFLTFLMTFWVCYEPVRATMTIGGEQPALVGQSTLVMNLPAGRDWLGELTSRLNQYVPLLVTVWLCGTLVLLIRLVGGWLFVQRLTRRNLSPVPEAWQNYLQQVARQLGISGAVRLMESAEITVPMTIGWLKPVVLIPIGLLAGLSPRQVEAVLAHELAHIRRYDYLVNLVQSLVEIVLFFHPAIWWLSARIREEREHCCDDVAIQLCGERTSLAQALVHLEERRQSVADAPSLAMAFGARRQSFIQRVKRVIGVREPQSAMRPNGLAVAGFLVLLAGLVAGQHSHRSTHPSRRASDSITINTWHSDPAIQPFVAQERKEAQQPEPILAIENDTINPVEQTRIEQAVERHAQEMERLGREMEKLYQELDGHEPAIELTEKEMQKMQAELEPKRAQLESRFRQAESQWLAKLHAEVAQSQKRINELNAGKMAQLQEKLRTLQDKGMQLPDDSIKAFWEEAVNQMNAEMPHLIKAVEQSARKLDSLRERRLPTPVMAPAPAVSPRPARAPKPAGGKGQYWYNGKRYDNPADMPAVPAPPMPPAEPGPATVEDPIAPVAAPAVPTPPQLEAVPDAPAPPNVPKAPKAGKKGRHIKTNN</sequence>
<dbReference type="Pfam" id="PF05569">
    <property type="entry name" value="Peptidase_M56"/>
    <property type="match status" value="1"/>
</dbReference>
<feature type="transmembrane region" description="Helical" evidence="3">
    <location>
        <begin position="224"/>
        <end position="246"/>
    </location>
</feature>
<proteinExistence type="predicted"/>
<organism evidence="5 6">
    <name type="scientific">Larkinella arboricola</name>
    <dbReference type="NCBI Taxonomy" id="643671"/>
    <lineage>
        <taxon>Bacteria</taxon>
        <taxon>Pseudomonadati</taxon>
        <taxon>Bacteroidota</taxon>
        <taxon>Cytophagia</taxon>
        <taxon>Cytophagales</taxon>
        <taxon>Spirosomataceae</taxon>
        <taxon>Larkinella</taxon>
    </lineage>
</organism>
<name>A0A327WUD0_LARAB</name>
<evidence type="ECO:0000259" key="4">
    <source>
        <dbReference type="Pfam" id="PF05569"/>
    </source>
</evidence>
<dbReference type="Gene3D" id="3.30.2010.10">
    <property type="entry name" value="Metalloproteases ('zincins'), catalytic domain"/>
    <property type="match status" value="1"/>
</dbReference>
<feature type="compositionally biased region" description="Pro residues" evidence="2">
    <location>
        <begin position="591"/>
        <end position="601"/>
    </location>
</feature>
<dbReference type="OrthoDB" id="15218at2"/>
<keyword evidence="3" id="KW-0472">Membrane</keyword>
<keyword evidence="1" id="KW-0175">Coiled coil</keyword>
<feature type="compositionally biased region" description="Basic residues" evidence="2">
    <location>
        <begin position="641"/>
        <end position="653"/>
    </location>
</feature>
<gene>
    <name evidence="5" type="ORF">LX87_04826</name>
</gene>
<evidence type="ECO:0000313" key="5">
    <source>
        <dbReference type="EMBL" id="RAJ92496.1"/>
    </source>
</evidence>
<feature type="transmembrane region" description="Helical" evidence="3">
    <location>
        <begin position="49"/>
        <end position="69"/>
    </location>
</feature>
<keyword evidence="3" id="KW-0812">Transmembrane</keyword>
<comment type="caution">
    <text evidence="5">The sequence shown here is derived from an EMBL/GenBank/DDBJ whole genome shotgun (WGS) entry which is preliminary data.</text>
</comment>